<dbReference type="HAMAP" id="MF_00110">
    <property type="entry name" value="DHQ_synthase"/>
    <property type="match status" value="1"/>
</dbReference>
<dbReference type="FunFam" id="3.40.50.1970:FF:000001">
    <property type="entry name" value="3-dehydroquinate synthase"/>
    <property type="match status" value="1"/>
</dbReference>
<feature type="binding site" evidence="18">
    <location>
        <position position="185"/>
    </location>
    <ligand>
        <name>Zn(2+)</name>
        <dbReference type="ChEBI" id="CHEBI:29105"/>
    </ligand>
</feature>
<keyword evidence="15 18" id="KW-0057">Aromatic amino acid biosynthesis</keyword>
<evidence type="ECO:0000256" key="7">
    <source>
        <dbReference type="ARBA" id="ARBA00013031"/>
    </source>
</evidence>
<dbReference type="AlphaFoldDB" id="A0A1H3B1D0"/>
<dbReference type="EC" id="4.2.3.4" evidence="7 18"/>
<keyword evidence="13 18" id="KW-0862">Zinc</keyword>
<dbReference type="GO" id="GO:0003856">
    <property type="term" value="F:3-dehydroquinate synthase activity"/>
    <property type="evidence" value="ECO:0007669"/>
    <property type="project" value="UniProtKB-UniRule"/>
</dbReference>
<comment type="cofactor">
    <cofactor evidence="2 18">
        <name>NAD(+)</name>
        <dbReference type="ChEBI" id="CHEBI:57540"/>
    </cofactor>
</comment>
<dbReference type="CDD" id="cd08195">
    <property type="entry name" value="DHQS"/>
    <property type="match status" value="1"/>
</dbReference>
<dbReference type="EMBL" id="FNNE01000008">
    <property type="protein sequence ID" value="SDX35766.1"/>
    <property type="molecule type" value="Genomic_DNA"/>
</dbReference>
<evidence type="ECO:0000256" key="11">
    <source>
        <dbReference type="ARBA" id="ARBA00022723"/>
    </source>
</evidence>
<feature type="binding site" evidence="18">
    <location>
        <begin position="106"/>
        <end position="110"/>
    </location>
    <ligand>
        <name>NAD(+)</name>
        <dbReference type="ChEBI" id="CHEBI:57540"/>
    </ligand>
</feature>
<dbReference type="Pfam" id="PF01761">
    <property type="entry name" value="DHQ_synthase"/>
    <property type="match status" value="1"/>
</dbReference>
<dbReference type="InterPro" id="IPR030963">
    <property type="entry name" value="DHQ_synth_fam"/>
</dbReference>
<keyword evidence="14 18" id="KW-0520">NAD</keyword>
<dbReference type="OrthoDB" id="9806583at2"/>
<reference evidence="21 22" key="1">
    <citation type="submission" date="2016-10" db="EMBL/GenBank/DDBJ databases">
        <authorList>
            <person name="de Groot N.N."/>
        </authorList>
    </citation>
    <scope>NUCLEOTIDE SEQUENCE [LARGE SCALE GENOMIC DNA]</scope>
    <source>
        <strain evidence="21 22">CGMCC 1.7059</strain>
    </source>
</reference>
<organism evidence="21 22">
    <name type="scientific">Marinobacter mobilis</name>
    <dbReference type="NCBI Taxonomy" id="488533"/>
    <lineage>
        <taxon>Bacteria</taxon>
        <taxon>Pseudomonadati</taxon>
        <taxon>Pseudomonadota</taxon>
        <taxon>Gammaproteobacteria</taxon>
        <taxon>Pseudomonadales</taxon>
        <taxon>Marinobacteraceae</taxon>
        <taxon>Marinobacter</taxon>
    </lineage>
</organism>
<comment type="catalytic activity">
    <reaction evidence="1 18">
        <text>7-phospho-2-dehydro-3-deoxy-D-arabino-heptonate = 3-dehydroquinate + phosphate</text>
        <dbReference type="Rhea" id="RHEA:21968"/>
        <dbReference type="ChEBI" id="CHEBI:32364"/>
        <dbReference type="ChEBI" id="CHEBI:43474"/>
        <dbReference type="ChEBI" id="CHEBI:58394"/>
        <dbReference type="EC" id="4.2.3.4"/>
    </reaction>
</comment>
<feature type="domain" description="3-dehydroquinate synthase N-terminal" evidence="19">
    <location>
        <begin position="68"/>
        <end position="180"/>
    </location>
</feature>
<dbReference type="GO" id="GO:0009423">
    <property type="term" value="P:chorismate biosynthetic process"/>
    <property type="evidence" value="ECO:0007669"/>
    <property type="project" value="UniProtKB-UniRule"/>
</dbReference>
<dbReference type="SUPFAM" id="SSF56796">
    <property type="entry name" value="Dehydroquinate synthase-like"/>
    <property type="match status" value="1"/>
</dbReference>
<evidence type="ECO:0000256" key="15">
    <source>
        <dbReference type="ARBA" id="ARBA00023141"/>
    </source>
</evidence>
<evidence type="ECO:0000313" key="21">
    <source>
        <dbReference type="EMBL" id="SDX35766.1"/>
    </source>
</evidence>
<dbReference type="Gene3D" id="1.20.1090.10">
    <property type="entry name" value="Dehydroquinate synthase-like - alpha domain"/>
    <property type="match status" value="1"/>
</dbReference>
<evidence type="ECO:0000256" key="9">
    <source>
        <dbReference type="ARBA" id="ARBA00022490"/>
    </source>
</evidence>
<comment type="cofactor">
    <cofactor evidence="18">
        <name>Co(2+)</name>
        <dbReference type="ChEBI" id="CHEBI:48828"/>
    </cofactor>
    <cofactor evidence="18">
        <name>Zn(2+)</name>
        <dbReference type="ChEBI" id="CHEBI:29105"/>
    </cofactor>
    <text evidence="18">Binds 1 divalent metal cation per subunit. Can use either Co(2+) or Zn(2+).</text>
</comment>
<feature type="binding site" evidence="18">
    <location>
        <begin position="130"/>
        <end position="131"/>
    </location>
    <ligand>
        <name>NAD(+)</name>
        <dbReference type="ChEBI" id="CHEBI:57540"/>
    </ligand>
</feature>
<evidence type="ECO:0000256" key="8">
    <source>
        <dbReference type="ARBA" id="ARBA00017684"/>
    </source>
</evidence>
<evidence type="ECO:0000256" key="17">
    <source>
        <dbReference type="ARBA" id="ARBA00023285"/>
    </source>
</evidence>
<evidence type="ECO:0000259" key="19">
    <source>
        <dbReference type="Pfam" id="PF01761"/>
    </source>
</evidence>
<dbReference type="PIRSF" id="PIRSF001455">
    <property type="entry name" value="DHQ_synth"/>
    <property type="match status" value="1"/>
</dbReference>
<dbReference type="RefSeq" id="WP_091815526.1">
    <property type="nucleotide sequence ID" value="NZ_FNNE01000008.1"/>
</dbReference>
<keyword evidence="16 18" id="KW-0456">Lyase</keyword>
<dbReference type="PANTHER" id="PTHR43622">
    <property type="entry name" value="3-DEHYDROQUINATE SYNTHASE"/>
    <property type="match status" value="1"/>
</dbReference>
<dbReference type="FunFam" id="1.20.1090.10:FF:000002">
    <property type="entry name" value="3-dehydroquinate synthase"/>
    <property type="match status" value="1"/>
</dbReference>
<evidence type="ECO:0000256" key="6">
    <source>
        <dbReference type="ARBA" id="ARBA00005412"/>
    </source>
</evidence>
<evidence type="ECO:0000256" key="16">
    <source>
        <dbReference type="ARBA" id="ARBA00023239"/>
    </source>
</evidence>
<evidence type="ECO:0000256" key="4">
    <source>
        <dbReference type="ARBA" id="ARBA00004496"/>
    </source>
</evidence>
<accession>A0A1H3B1D0</accession>
<evidence type="ECO:0000256" key="10">
    <source>
        <dbReference type="ARBA" id="ARBA00022605"/>
    </source>
</evidence>
<comment type="function">
    <text evidence="3 18">Catalyzes the conversion of 3-deoxy-D-arabino-heptulosonate 7-phosphate (DAHP) to dehydroquinate (DHQ).</text>
</comment>
<dbReference type="UniPathway" id="UPA00053">
    <property type="reaction ID" value="UER00085"/>
</dbReference>
<feature type="binding site" evidence="18">
    <location>
        <position position="265"/>
    </location>
    <ligand>
        <name>Zn(2+)</name>
        <dbReference type="ChEBI" id="CHEBI:29105"/>
    </ligand>
</feature>
<keyword evidence="12 18" id="KW-0547">Nucleotide-binding</keyword>
<dbReference type="InterPro" id="IPR050071">
    <property type="entry name" value="Dehydroquinate_synthase"/>
</dbReference>
<dbReference type="InterPro" id="IPR016037">
    <property type="entry name" value="DHQ_synth_AroB"/>
</dbReference>
<sequence length="364" mass="39190">MHSSRQELRVDLGERSYPILIGPSLLGQQDLTPFVAGEQVMIVSNETVAPLYMEAAKACFPGKTVDTVVLPDGEQYKNWQTLNLIFDALLERRHSRKTTLVALGGGVVGDMTGFAAASYQRGVPFIQIPTTLLSQVDSSVGGKTGINHPLGKNMVGAFHQPEVVLIDTATLNTLPEREVSAGLAEVIKYGLIRDVAFLAWLEANIERLIGLEADALAEAIYRSCACKADVVAQDEREGGLRAILNLGHTFGHAIETFAGYGSWLHGEAVGAGMLMAADLSVRLGMLSGDDQSRAREVILKARLPETVPEGMKPDDFLRLMAVDKKNVDGALRLVLLTGLGDAVIVSDASTQSLRETLNKFCCSE</sequence>
<evidence type="ECO:0000256" key="12">
    <source>
        <dbReference type="ARBA" id="ARBA00022741"/>
    </source>
</evidence>
<keyword evidence="9 18" id="KW-0963">Cytoplasm</keyword>
<dbReference type="InterPro" id="IPR056179">
    <property type="entry name" value="DHQS_C"/>
</dbReference>
<feature type="binding site" evidence="18">
    <location>
        <position position="152"/>
    </location>
    <ligand>
        <name>NAD(+)</name>
        <dbReference type="ChEBI" id="CHEBI:57540"/>
    </ligand>
</feature>
<gene>
    <name evidence="18" type="primary">aroB</name>
    <name evidence="21" type="ORF">SAMN04487960_108183</name>
</gene>
<keyword evidence="10 18" id="KW-0028">Amino-acid biosynthesis</keyword>
<evidence type="ECO:0000259" key="20">
    <source>
        <dbReference type="Pfam" id="PF24621"/>
    </source>
</evidence>
<keyword evidence="22" id="KW-1185">Reference proteome</keyword>
<comment type="similarity">
    <text evidence="6 18">Belongs to the sugar phosphate cyclases superfamily. Dehydroquinate synthase family.</text>
</comment>
<evidence type="ECO:0000313" key="22">
    <source>
        <dbReference type="Proteomes" id="UP000199675"/>
    </source>
</evidence>
<protein>
    <recommendedName>
        <fullName evidence="8 18">3-dehydroquinate synthase</fullName>
        <shortName evidence="18">DHQS</shortName>
        <ecNumber evidence="7 18">4.2.3.4</ecNumber>
    </recommendedName>
</protein>
<name>A0A1H3B1D0_9GAMM</name>
<feature type="binding site" evidence="18">
    <location>
        <position position="248"/>
    </location>
    <ligand>
        <name>Zn(2+)</name>
        <dbReference type="ChEBI" id="CHEBI:29105"/>
    </ligand>
</feature>
<dbReference type="GO" id="GO:0009073">
    <property type="term" value="P:aromatic amino acid family biosynthetic process"/>
    <property type="evidence" value="ECO:0007669"/>
    <property type="project" value="UniProtKB-KW"/>
</dbReference>
<evidence type="ECO:0000256" key="5">
    <source>
        <dbReference type="ARBA" id="ARBA00004661"/>
    </source>
</evidence>
<dbReference type="Proteomes" id="UP000199675">
    <property type="component" value="Unassembled WGS sequence"/>
</dbReference>
<evidence type="ECO:0000256" key="3">
    <source>
        <dbReference type="ARBA" id="ARBA00003485"/>
    </source>
</evidence>
<proteinExistence type="inferred from homology"/>
<evidence type="ECO:0000256" key="13">
    <source>
        <dbReference type="ARBA" id="ARBA00022833"/>
    </source>
</evidence>
<dbReference type="PANTHER" id="PTHR43622:SF7">
    <property type="entry name" value="3-DEHYDROQUINATE SYNTHASE, CHLOROPLASTIC"/>
    <property type="match status" value="1"/>
</dbReference>
<dbReference type="NCBIfam" id="TIGR01357">
    <property type="entry name" value="aroB"/>
    <property type="match status" value="1"/>
</dbReference>
<dbReference type="GO" id="GO:0005737">
    <property type="term" value="C:cytoplasm"/>
    <property type="evidence" value="ECO:0007669"/>
    <property type="project" value="UniProtKB-SubCell"/>
</dbReference>
<dbReference type="GO" id="GO:0008652">
    <property type="term" value="P:amino acid biosynthetic process"/>
    <property type="evidence" value="ECO:0007669"/>
    <property type="project" value="UniProtKB-KW"/>
</dbReference>
<feature type="binding site" evidence="18">
    <location>
        <begin position="72"/>
        <end position="77"/>
    </location>
    <ligand>
        <name>NAD(+)</name>
        <dbReference type="ChEBI" id="CHEBI:57540"/>
    </ligand>
</feature>
<feature type="binding site" evidence="18">
    <location>
        <begin position="170"/>
        <end position="173"/>
    </location>
    <ligand>
        <name>NAD(+)</name>
        <dbReference type="ChEBI" id="CHEBI:57540"/>
    </ligand>
</feature>
<evidence type="ECO:0000256" key="1">
    <source>
        <dbReference type="ARBA" id="ARBA00001393"/>
    </source>
</evidence>
<evidence type="ECO:0000256" key="14">
    <source>
        <dbReference type="ARBA" id="ARBA00023027"/>
    </source>
</evidence>
<dbReference type="InterPro" id="IPR030960">
    <property type="entry name" value="DHQS/DOIS_N"/>
</dbReference>
<feature type="domain" description="3-dehydroquinate synthase C-terminal" evidence="20">
    <location>
        <begin position="182"/>
        <end position="326"/>
    </location>
</feature>
<dbReference type="GO" id="GO:0046872">
    <property type="term" value="F:metal ion binding"/>
    <property type="evidence" value="ECO:0007669"/>
    <property type="project" value="UniProtKB-KW"/>
</dbReference>
<evidence type="ECO:0000256" key="18">
    <source>
        <dbReference type="HAMAP-Rule" id="MF_00110"/>
    </source>
</evidence>
<comment type="subcellular location">
    <subcellularLocation>
        <location evidence="4 18">Cytoplasm</location>
    </subcellularLocation>
</comment>
<dbReference type="GO" id="GO:0000166">
    <property type="term" value="F:nucleotide binding"/>
    <property type="evidence" value="ECO:0007669"/>
    <property type="project" value="UniProtKB-KW"/>
</dbReference>
<evidence type="ECO:0000256" key="2">
    <source>
        <dbReference type="ARBA" id="ARBA00001911"/>
    </source>
</evidence>
<dbReference type="Pfam" id="PF24621">
    <property type="entry name" value="DHQS_C"/>
    <property type="match status" value="1"/>
</dbReference>
<comment type="pathway">
    <text evidence="5 18">Metabolic intermediate biosynthesis; chorismate biosynthesis; chorismate from D-erythrose 4-phosphate and phosphoenolpyruvate: step 2/7.</text>
</comment>
<dbReference type="Gene3D" id="3.40.50.1970">
    <property type="match status" value="1"/>
</dbReference>
<keyword evidence="11 18" id="KW-0479">Metal-binding</keyword>
<feature type="binding site" evidence="18">
    <location>
        <position position="143"/>
    </location>
    <ligand>
        <name>NAD(+)</name>
        <dbReference type="ChEBI" id="CHEBI:57540"/>
    </ligand>
</feature>
<keyword evidence="17 18" id="KW-0170">Cobalt</keyword>
<dbReference type="STRING" id="488533.SAMN04487960_108183"/>